<protein>
    <submittedName>
        <fullName evidence="6">Sugar ABC transporter ATP-binding protein</fullName>
    </submittedName>
</protein>
<keyword evidence="3" id="KW-0547">Nucleotide-binding</keyword>
<evidence type="ECO:0000259" key="5">
    <source>
        <dbReference type="Pfam" id="PF00005"/>
    </source>
</evidence>
<gene>
    <name evidence="6" type="ORF">DI270_017985</name>
</gene>
<dbReference type="InterPro" id="IPR050107">
    <property type="entry name" value="ABC_carbohydrate_import_ATPase"/>
</dbReference>
<dbReference type="SUPFAM" id="SSF52540">
    <property type="entry name" value="P-loop containing nucleoside triphosphate hydrolases"/>
    <property type="match status" value="1"/>
</dbReference>
<name>A0ABX9LI55_9ACTN</name>
<evidence type="ECO:0000256" key="1">
    <source>
        <dbReference type="ARBA" id="ARBA00022448"/>
    </source>
</evidence>
<comment type="caution">
    <text evidence="6">The sequence shown here is derived from an EMBL/GenBank/DDBJ whole genome shotgun (WGS) entry which is preliminary data.</text>
</comment>
<evidence type="ECO:0000313" key="7">
    <source>
        <dbReference type="Proteomes" id="UP000262538"/>
    </source>
</evidence>
<organism evidence="6 7">
    <name type="scientific">Microbispora triticiradicis</name>
    <dbReference type="NCBI Taxonomy" id="2200763"/>
    <lineage>
        <taxon>Bacteria</taxon>
        <taxon>Bacillati</taxon>
        <taxon>Actinomycetota</taxon>
        <taxon>Actinomycetes</taxon>
        <taxon>Streptosporangiales</taxon>
        <taxon>Streptosporangiaceae</taxon>
        <taxon>Microbispora</taxon>
    </lineage>
</organism>
<evidence type="ECO:0000256" key="4">
    <source>
        <dbReference type="ARBA" id="ARBA00022840"/>
    </source>
</evidence>
<sequence length="165" mass="17794">MRGIVKQFPGVRALNGVDLDVRVGEVHCLLGQNGAGKSTLIKTLAGAHQPDEGTITFDGQEVRLTSPTAAIRQGIATIYQELDLVDGLSVAENIYLGHERARLGFSRRGEAERAAAELLKRLGHGEIRPRMEVGRLSPAHKQIVSMARALSHSARLIIMDEPSAA</sequence>
<keyword evidence="4 6" id="KW-0067">ATP-binding</keyword>
<dbReference type="InterPro" id="IPR003439">
    <property type="entry name" value="ABC_transporter-like_ATP-bd"/>
</dbReference>
<dbReference type="InterPro" id="IPR027417">
    <property type="entry name" value="P-loop_NTPase"/>
</dbReference>
<dbReference type="Pfam" id="PF00005">
    <property type="entry name" value="ABC_tran"/>
    <property type="match status" value="1"/>
</dbReference>
<feature type="non-terminal residue" evidence="6">
    <location>
        <position position="165"/>
    </location>
</feature>
<keyword evidence="1" id="KW-0813">Transport</keyword>
<reference evidence="6 7" key="1">
    <citation type="submission" date="2018-08" db="EMBL/GenBank/DDBJ databases">
        <title>Microbispora. triticiradicis sp. nov., a novel actinomycete isolated from the root of wheat (Triticum aestivum L.)).</title>
        <authorList>
            <person name="Han C."/>
        </authorList>
    </citation>
    <scope>NUCLEOTIDE SEQUENCE [LARGE SCALE GENOMIC DNA]</scope>
    <source>
        <strain evidence="6 7">NEAU-HRDPA2-9</strain>
    </source>
</reference>
<evidence type="ECO:0000256" key="2">
    <source>
        <dbReference type="ARBA" id="ARBA00022737"/>
    </source>
</evidence>
<keyword evidence="7" id="KW-1185">Reference proteome</keyword>
<accession>A0ABX9LI55</accession>
<dbReference type="Proteomes" id="UP000262538">
    <property type="component" value="Unassembled WGS sequence"/>
</dbReference>
<dbReference type="PANTHER" id="PTHR43790">
    <property type="entry name" value="CARBOHYDRATE TRANSPORT ATP-BINDING PROTEIN MG119-RELATED"/>
    <property type="match status" value="1"/>
</dbReference>
<proteinExistence type="predicted"/>
<dbReference type="PANTHER" id="PTHR43790:SF9">
    <property type="entry name" value="GALACTOFURANOSE TRANSPORTER ATP-BINDING PROTEIN YTFR"/>
    <property type="match status" value="1"/>
</dbReference>
<evidence type="ECO:0000313" key="6">
    <source>
        <dbReference type="EMBL" id="RGA03636.1"/>
    </source>
</evidence>
<dbReference type="GO" id="GO:0005524">
    <property type="term" value="F:ATP binding"/>
    <property type="evidence" value="ECO:0007669"/>
    <property type="project" value="UniProtKB-KW"/>
</dbReference>
<dbReference type="Gene3D" id="3.40.50.300">
    <property type="entry name" value="P-loop containing nucleotide triphosphate hydrolases"/>
    <property type="match status" value="1"/>
</dbReference>
<evidence type="ECO:0000256" key="3">
    <source>
        <dbReference type="ARBA" id="ARBA00022741"/>
    </source>
</evidence>
<feature type="domain" description="ABC transporter" evidence="5">
    <location>
        <begin position="14"/>
        <end position="163"/>
    </location>
</feature>
<keyword evidence="2" id="KW-0677">Repeat</keyword>
<dbReference type="EMBL" id="QFZU02000075">
    <property type="protein sequence ID" value="RGA03636.1"/>
    <property type="molecule type" value="Genomic_DNA"/>
</dbReference>